<proteinExistence type="predicted"/>
<dbReference type="AlphaFoldDB" id="A0AA39RAQ5"/>
<name>A0AA39RAQ5_9LECA</name>
<comment type="caution">
    <text evidence="3">The sequence shown here is derived from an EMBL/GenBank/DDBJ whole genome shotgun (WGS) entry which is preliminary data.</text>
</comment>
<evidence type="ECO:0000313" key="4">
    <source>
        <dbReference type="Proteomes" id="UP001166286"/>
    </source>
</evidence>
<feature type="chain" id="PRO_5041462030" evidence="2">
    <location>
        <begin position="28"/>
        <end position="91"/>
    </location>
</feature>
<keyword evidence="4" id="KW-1185">Reference proteome</keyword>
<accession>A0AA39RAQ5</accession>
<protein>
    <submittedName>
        <fullName evidence="3">Uncharacterized protein</fullName>
    </submittedName>
</protein>
<feature type="compositionally biased region" description="Pro residues" evidence="1">
    <location>
        <begin position="60"/>
        <end position="82"/>
    </location>
</feature>
<feature type="signal peptide" evidence="2">
    <location>
        <begin position="1"/>
        <end position="27"/>
    </location>
</feature>
<sequence>MHLLPPFTIIIAILSSLLLLLPTLTTCAPAPASTNITDPTKSIILSLSPTNPHLEADTCPTPPTEFLPYPPPPGYTPGPGCPPASEGTQPT</sequence>
<reference evidence="3" key="1">
    <citation type="submission" date="2023-03" db="EMBL/GenBank/DDBJ databases">
        <title>Complete genome of Cladonia borealis.</title>
        <authorList>
            <person name="Park H."/>
        </authorList>
    </citation>
    <scope>NUCLEOTIDE SEQUENCE</scope>
    <source>
        <strain evidence="3">ANT050790</strain>
    </source>
</reference>
<dbReference type="Proteomes" id="UP001166286">
    <property type="component" value="Unassembled WGS sequence"/>
</dbReference>
<feature type="region of interest" description="Disordered" evidence="1">
    <location>
        <begin position="60"/>
        <end position="91"/>
    </location>
</feature>
<evidence type="ECO:0000256" key="1">
    <source>
        <dbReference type="SAM" id="MobiDB-lite"/>
    </source>
</evidence>
<organism evidence="3 4">
    <name type="scientific">Cladonia borealis</name>
    <dbReference type="NCBI Taxonomy" id="184061"/>
    <lineage>
        <taxon>Eukaryota</taxon>
        <taxon>Fungi</taxon>
        <taxon>Dikarya</taxon>
        <taxon>Ascomycota</taxon>
        <taxon>Pezizomycotina</taxon>
        <taxon>Lecanoromycetes</taxon>
        <taxon>OSLEUM clade</taxon>
        <taxon>Lecanoromycetidae</taxon>
        <taxon>Lecanorales</taxon>
        <taxon>Lecanorineae</taxon>
        <taxon>Cladoniaceae</taxon>
        <taxon>Cladonia</taxon>
    </lineage>
</organism>
<dbReference type="EMBL" id="JAFEKC020000001">
    <property type="protein sequence ID" value="KAK0517115.1"/>
    <property type="molecule type" value="Genomic_DNA"/>
</dbReference>
<gene>
    <name evidence="3" type="ORF">JMJ35_000270</name>
</gene>
<evidence type="ECO:0000313" key="3">
    <source>
        <dbReference type="EMBL" id="KAK0517115.1"/>
    </source>
</evidence>
<keyword evidence="2" id="KW-0732">Signal</keyword>
<evidence type="ECO:0000256" key="2">
    <source>
        <dbReference type="SAM" id="SignalP"/>
    </source>
</evidence>